<comment type="caution">
    <text evidence="2">The sequence shown here is derived from an EMBL/GenBank/DDBJ whole genome shotgun (WGS) entry which is preliminary data.</text>
</comment>
<dbReference type="InterPro" id="IPR003814">
    <property type="entry name" value="FmdEsu_dom"/>
</dbReference>
<dbReference type="EMBL" id="NVSR01000002">
    <property type="protein sequence ID" value="PCI30753.1"/>
    <property type="molecule type" value="Genomic_DNA"/>
</dbReference>
<gene>
    <name evidence="2" type="ORF">COB67_00970</name>
</gene>
<dbReference type="Gene3D" id="3.30.1330.130">
    <property type="match status" value="1"/>
</dbReference>
<reference evidence="3" key="1">
    <citation type="submission" date="2017-08" db="EMBL/GenBank/DDBJ databases">
        <title>A dynamic microbial community with high functional redundancy inhabits the cold, oxic subseafloor aquifer.</title>
        <authorList>
            <person name="Tully B.J."/>
            <person name="Wheat C.G."/>
            <person name="Glazer B.T."/>
            <person name="Huber J.A."/>
        </authorList>
    </citation>
    <scope>NUCLEOTIDE SEQUENCE [LARGE SCALE GENOMIC DNA]</scope>
</reference>
<sequence length="211" mass="23234">MIMGQNWLPDYLDVLPKLRFLDPLGAFLTGNAEPEAVEYSFQDVVKLSGHSCPTIAGAYGIVVEAMAALYDEQETPVRGQIQVECPETATSGAMGPLSQAITYLTGACAENGFYGLAGQFQRSGLLSFNQKTRDESPFIFTRTDTGKSVGVFYHAHKIPGDPKMGELMQKSLGGAATPEELKEFGRLWQERVRYVLEKAENRKELFEVVSL</sequence>
<dbReference type="AlphaFoldDB" id="A0A2A4TB45"/>
<dbReference type="SUPFAM" id="SSF143555">
    <property type="entry name" value="FwdE-like"/>
    <property type="match status" value="1"/>
</dbReference>
<feature type="domain" description="Formylmethanofuran dehydrogenase subunit E" evidence="1">
    <location>
        <begin position="49"/>
        <end position="200"/>
    </location>
</feature>
<evidence type="ECO:0000313" key="3">
    <source>
        <dbReference type="Proteomes" id="UP000218113"/>
    </source>
</evidence>
<dbReference type="Pfam" id="PF02663">
    <property type="entry name" value="FmdE"/>
    <property type="match status" value="1"/>
</dbReference>
<organism evidence="2 3">
    <name type="scientific">SAR324 cluster bacterium</name>
    <dbReference type="NCBI Taxonomy" id="2024889"/>
    <lineage>
        <taxon>Bacteria</taxon>
        <taxon>Deltaproteobacteria</taxon>
        <taxon>SAR324 cluster</taxon>
    </lineage>
</organism>
<dbReference type="Proteomes" id="UP000218113">
    <property type="component" value="Unassembled WGS sequence"/>
</dbReference>
<name>A0A2A4TB45_9DELT</name>
<evidence type="ECO:0000259" key="1">
    <source>
        <dbReference type="Pfam" id="PF02663"/>
    </source>
</evidence>
<evidence type="ECO:0000313" key="2">
    <source>
        <dbReference type="EMBL" id="PCI30753.1"/>
    </source>
</evidence>
<proteinExistence type="predicted"/>
<accession>A0A2A4TB45</accession>
<protein>
    <recommendedName>
        <fullName evidence="1">Formylmethanofuran dehydrogenase subunit E domain-containing protein</fullName>
    </recommendedName>
</protein>